<dbReference type="AlphaFoldDB" id="A0A7J6XQ14"/>
<comment type="caution">
    <text evidence="2">The sequence shown here is derived from an EMBL/GenBank/DDBJ whole genome shotgun (WGS) entry which is preliminary data.</text>
</comment>
<feature type="compositionally biased region" description="Polar residues" evidence="1">
    <location>
        <begin position="93"/>
        <end position="107"/>
    </location>
</feature>
<evidence type="ECO:0000313" key="2">
    <source>
        <dbReference type="EMBL" id="KAF5215928.1"/>
    </source>
</evidence>
<feature type="compositionally biased region" description="Basic and acidic residues" evidence="1">
    <location>
        <begin position="1"/>
        <end position="24"/>
    </location>
</feature>
<organism evidence="2 3">
    <name type="scientific">Trypanosoma cruzi</name>
    <dbReference type="NCBI Taxonomy" id="5693"/>
    <lineage>
        <taxon>Eukaryota</taxon>
        <taxon>Discoba</taxon>
        <taxon>Euglenozoa</taxon>
        <taxon>Kinetoplastea</taxon>
        <taxon>Metakinetoplastina</taxon>
        <taxon>Trypanosomatida</taxon>
        <taxon>Trypanosomatidae</taxon>
        <taxon>Trypanosoma</taxon>
        <taxon>Schizotrypanum</taxon>
    </lineage>
</organism>
<sequence length="295" mass="33760">MEQEGEGRSAADTARESRQHEERAAGPAAQFTHHETASTQRRHTTPAATHHAGGEDIHHHLPQLIATAPGKWQKPAATTQRTRSEHPPHQPHAQANSHPSMTRQKNFLPSRPPWDTEPNSTQPHAVHHSRRKRDSGCALPLLASPHSHGRRQQPPHTTASMHYKRSIQIHCNVHLVCVWLCVPAETQSKEVEKREQSMWRDAQQKTVQQRRMAEATGRRPLKLMTALQPKQWQFTHDLFKAKKKKSPSSYTNPITQNNYKLKRNRPLLFHTNLEIAWLPCGHTKLSVYILPTREN</sequence>
<proteinExistence type="predicted"/>
<dbReference type="Proteomes" id="UP000583944">
    <property type="component" value="Unassembled WGS sequence"/>
</dbReference>
<reference evidence="2 3" key="1">
    <citation type="journal article" date="2019" name="Genome Biol. Evol.">
        <title>Nanopore Sequencing Significantly Improves Genome Assembly of the Protozoan Parasite Trypanosoma cruzi.</title>
        <authorList>
            <person name="Diaz-Viraque F."/>
            <person name="Pita S."/>
            <person name="Greif G."/>
            <person name="de Souza R.C.M."/>
            <person name="Iraola G."/>
            <person name="Robello C."/>
        </authorList>
    </citation>
    <scope>NUCLEOTIDE SEQUENCE [LARGE SCALE GENOMIC DNA]</scope>
    <source>
        <strain evidence="2 3">Berenice</strain>
    </source>
</reference>
<dbReference type="VEuPathDB" id="TriTrypDB:ECC02_011346"/>
<gene>
    <name evidence="2" type="ORF">ECC02_011346</name>
</gene>
<protein>
    <submittedName>
        <fullName evidence="2">Uncharacterized protein</fullName>
    </submittedName>
</protein>
<name>A0A7J6XQ14_TRYCR</name>
<evidence type="ECO:0000256" key="1">
    <source>
        <dbReference type="SAM" id="MobiDB-lite"/>
    </source>
</evidence>
<dbReference type="EMBL" id="JABDHM010000255">
    <property type="protein sequence ID" value="KAF5215928.1"/>
    <property type="molecule type" value="Genomic_DNA"/>
</dbReference>
<feature type="region of interest" description="Disordered" evidence="1">
    <location>
        <begin position="71"/>
        <end position="159"/>
    </location>
</feature>
<feature type="region of interest" description="Disordered" evidence="1">
    <location>
        <begin position="1"/>
        <end position="54"/>
    </location>
</feature>
<accession>A0A7J6XQ14</accession>
<evidence type="ECO:0000313" key="3">
    <source>
        <dbReference type="Proteomes" id="UP000583944"/>
    </source>
</evidence>